<name>A0ABV6FSB8_9BACT</name>
<protein>
    <submittedName>
        <fullName evidence="2">PIN domain-containing protein</fullName>
    </submittedName>
</protein>
<dbReference type="Pfam" id="PF01850">
    <property type="entry name" value="PIN"/>
    <property type="match status" value="1"/>
</dbReference>
<proteinExistence type="predicted"/>
<accession>A0ABV6FSB8</accession>
<dbReference type="EMBL" id="JBHLWI010000024">
    <property type="protein sequence ID" value="MFC0262758.1"/>
    <property type="molecule type" value="Genomic_DNA"/>
</dbReference>
<evidence type="ECO:0000313" key="3">
    <source>
        <dbReference type="Proteomes" id="UP001589797"/>
    </source>
</evidence>
<dbReference type="RefSeq" id="WP_382387210.1">
    <property type="nucleotide sequence ID" value="NZ_JBHLWI010000024.1"/>
</dbReference>
<evidence type="ECO:0000259" key="1">
    <source>
        <dbReference type="Pfam" id="PF01850"/>
    </source>
</evidence>
<dbReference type="InterPro" id="IPR029060">
    <property type="entry name" value="PIN-like_dom_sf"/>
</dbReference>
<dbReference type="InterPro" id="IPR002716">
    <property type="entry name" value="PIN_dom"/>
</dbReference>
<gene>
    <name evidence="2" type="ORF">ACFFIP_08700</name>
</gene>
<dbReference type="Gene3D" id="3.40.50.1010">
    <property type="entry name" value="5'-nuclease"/>
    <property type="match status" value="1"/>
</dbReference>
<feature type="domain" description="PIN" evidence="1">
    <location>
        <begin position="4"/>
        <end position="118"/>
    </location>
</feature>
<keyword evidence="3" id="KW-1185">Reference proteome</keyword>
<organism evidence="2 3">
    <name type="scientific">Fontibacter flavus</name>
    <dbReference type="NCBI Taxonomy" id="654838"/>
    <lineage>
        <taxon>Bacteria</taxon>
        <taxon>Pseudomonadati</taxon>
        <taxon>Bacteroidota</taxon>
        <taxon>Cytophagia</taxon>
        <taxon>Cytophagales</taxon>
        <taxon>Cyclobacteriaceae</taxon>
        <taxon>Fontibacter</taxon>
    </lineage>
</organism>
<evidence type="ECO:0000313" key="2">
    <source>
        <dbReference type="EMBL" id="MFC0262758.1"/>
    </source>
</evidence>
<sequence>MRGVVFDTSIWIEYLRGNPDVFLICQELLEDNRVFGLELIFAELLQGAKGKREVETIIQLANIIPSLDEPYHIIEAGMLSQRENFVHQGVGLVDAVIFHAVAKNELKLWTLDKKLRKVIGYDRLFYPGIS</sequence>
<dbReference type="Proteomes" id="UP001589797">
    <property type="component" value="Unassembled WGS sequence"/>
</dbReference>
<comment type="caution">
    <text evidence="2">The sequence shown here is derived from an EMBL/GenBank/DDBJ whole genome shotgun (WGS) entry which is preliminary data.</text>
</comment>
<reference evidence="2 3" key="1">
    <citation type="submission" date="2024-09" db="EMBL/GenBank/DDBJ databases">
        <authorList>
            <person name="Sun Q."/>
            <person name="Mori K."/>
        </authorList>
    </citation>
    <scope>NUCLEOTIDE SEQUENCE [LARGE SCALE GENOMIC DNA]</scope>
    <source>
        <strain evidence="2 3">CCM 7650</strain>
    </source>
</reference>
<dbReference type="SUPFAM" id="SSF88723">
    <property type="entry name" value="PIN domain-like"/>
    <property type="match status" value="1"/>
</dbReference>